<protein>
    <submittedName>
        <fullName evidence="1">Uncharacterized protein</fullName>
    </submittedName>
</protein>
<reference evidence="1 2" key="1">
    <citation type="journal article" date="2015" name="Fungal Genet. Biol.">
        <title>Evolution of novel wood decay mechanisms in Agaricales revealed by the genome sequences of Fistulina hepatica and Cylindrobasidium torrendii.</title>
        <authorList>
            <person name="Floudas D."/>
            <person name="Held B.W."/>
            <person name="Riley R."/>
            <person name="Nagy L.G."/>
            <person name="Koehler G."/>
            <person name="Ransdell A.S."/>
            <person name="Younus H."/>
            <person name="Chow J."/>
            <person name="Chiniquy J."/>
            <person name="Lipzen A."/>
            <person name="Tritt A."/>
            <person name="Sun H."/>
            <person name="Haridas S."/>
            <person name="LaButti K."/>
            <person name="Ohm R.A."/>
            <person name="Kues U."/>
            <person name="Blanchette R.A."/>
            <person name="Grigoriev I.V."/>
            <person name="Minto R.E."/>
            <person name="Hibbett D.S."/>
        </authorList>
    </citation>
    <scope>NUCLEOTIDE SEQUENCE [LARGE SCALE GENOMIC DNA]</scope>
    <source>
        <strain evidence="1 2">ATCC 64428</strain>
    </source>
</reference>
<keyword evidence="2" id="KW-1185">Reference proteome</keyword>
<dbReference type="AlphaFoldDB" id="A0A0D7A0C2"/>
<organism evidence="1 2">
    <name type="scientific">Fistulina hepatica ATCC 64428</name>
    <dbReference type="NCBI Taxonomy" id="1128425"/>
    <lineage>
        <taxon>Eukaryota</taxon>
        <taxon>Fungi</taxon>
        <taxon>Dikarya</taxon>
        <taxon>Basidiomycota</taxon>
        <taxon>Agaricomycotina</taxon>
        <taxon>Agaricomycetes</taxon>
        <taxon>Agaricomycetidae</taxon>
        <taxon>Agaricales</taxon>
        <taxon>Fistulinaceae</taxon>
        <taxon>Fistulina</taxon>
    </lineage>
</organism>
<evidence type="ECO:0000313" key="2">
    <source>
        <dbReference type="Proteomes" id="UP000054144"/>
    </source>
</evidence>
<dbReference type="EMBL" id="KN882153">
    <property type="protein sequence ID" value="KIY42829.1"/>
    <property type="molecule type" value="Genomic_DNA"/>
</dbReference>
<gene>
    <name evidence="1" type="ORF">FISHEDRAFT_79065</name>
</gene>
<sequence length="77" mass="9140">METAPAEFRVPYHRPAPHKDNACEANGLILRVEYGNQRRIVHNRHFYTYDKHFTREGRSSVADPPNFWLQTSTKHLY</sequence>
<proteinExistence type="predicted"/>
<evidence type="ECO:0000313" key="1">
    <source>
        <dbReference type="EMBL" id="KIY42829.1"/>
    </source>
</evidence>
<accession>A0A0D7A0C2</accession>
<name>A0A0D7A0C2_9AGAR</name>
<dbReference type="Proteomes" id="UP000054144">
    <property type="component" value="Unassembled WGS sequence"/>
</dbReference>